<sequence>MVPLKACLDAICRSSPELVQDLSRDFSVYVLDPLESNTAPAPVNISNNAFDSQTSKESTSNAEHSRGVAVGLGLMSWALLADEKDSVAVTGTLIKLATGQEALEVIFALRETVTMQQALLPLALRSWGLPPKPRSKSTRVHASKLHETKHPLRSSTSNNDRSITSCSTSDDFQNSAMYSRHSSQSEMPKSSDPSSSASTPSPPYSAQHDTHVTDVTTLATIASIQMRSQIRAKAKIKKPPKPPPFLTSENSEADRLLLTEDVYVGPVKKKGRRPGNAAASGSGNKLIAEHSEASSSTMVELEERPNTCTTGPSVPPCGTSKVQAQKCKPSKKSPPNTASLPSASTPLIPGPLTFLDVLARFSSSSSSSDPNIQNLAILTALNAIDSTTITDLSAPREKNFNPVLVTALRDLLSAMAQQGPSHPPELTTTSNTLHRSRTPDEDIIILDKENVNPTAFRRRGEKDSKPFPAVLGTVLTSGPSNSEYLTDKRSPAIRPNGNAENRTCPTPANASTNADSRVRPRKRTLSDFMEEREAGKAKGKAREREWAERRDAHRHADSLTKKNEPLTHRHYPRLVTDSLQSSPRRTNSYYRTGMEPWTSPPKSRDDSKGNSNQEPITIFNSPQAPKVSASSPIRSNSSQVQTRRRYIIPTWARTDTSTQPRLSQAAQRALELAEQRQREEKEANKRKATYKSDKEKKRKRIARSTSPTPRQLNSTNTSTNTINKVHGPPPITAASDCQQFSITAVIEDRVAAFSSPSMPLGGKSPRSSADGSVIPPCTPPRRKHSDLFSPDDSSLFTPIPRRRGSSLRGSPNDSGRRRVSLGSLKKNNKTPTPKPVKVAVEDGNEASGEESEDDIDEVLNQELNTALQDLDTSSCLTSASSESETDRGTLPLEHDPIHSKDNTEDSDLDLPKKQHWIGLPPSSPPPPTSPIVMPQDDASDELSDDMQLPVATSDVEPYPTDSEVGNSLSNASACTDDELVGYLSNNGLATLFTTVVDQPIYGSDTAASMDLFDQFTNHNAQSESVSPNPMANIAIDFNVNGLTDFDFTEFWETFKPLLEDQNAGGIGSTTLDLEKDSDAPSLTFDHAKLAEDVQALFSGCLM</sequence>
<reference evidence="3" key="2">
    <citation type="submission" date="2021-10" db="EMBL/GenBank/DDBJ databases">
        <title>Phylogenomics reveals ancestral predisposition of the termite-cultivated fungus Termitomyces towards a domesticated lifestyle.</title>
        <authorList>
            <person name="Auxier B."/>
            <person name="Grum-Grzhimaylo A."/>
            <person name="Cardenas M.E."/>
            <person name="Lodge J.D."/>
            <person name="Laessoe T."/>
            <person name="Pedersen O."/>
            <person name="Smith M.E."/>
            <person name="Kuyper T.W."/>
            <person name="Franco-Molano E.A."/>
            <person name="Baroni T.J."/>
            <person name="Aanen D.K."/>
        </authorList>
    </citation>
    <scope>NUCLEOTIDE SEQUENCE</scope>
    <source>
        <strain evidence="3">D49</strain>
    </source>
</reference>
<feature type="region of interest" description="Disordered" evidence="1">
    <location>
        <begin position="457"/>
        <end position="734"/>
    </location>
</feature>
<feature type="region of interest" description="Disordered" evidence="1">
    <location>
        <begin position="267"/>
        <end position="346"/>
    </location>
</feature>
<feature type="compositionally biased region" description="Polar residues" evidence="1">
    <location>
        <begin position="333"/>
        <end position="345"/>
    </location>
</feature>
<feature type="compositionally biased region" description="Low complexity" evidence="1">
    <location>
        <begin position="182"/>
        <end position="199"/>
    </location>
</feature>
<feature type="compositionally biased region" description="Basic residues" evidence="1">
    <location>
        <begin position="133"/>
        <end position="143"/>
    </location>
</feature>
<feature type="compositionally biased region" description="Polar residues" evidence="1">
    <location>
        <begin position="703"/>
        <end position="712"/>
    </location>
</feature>
<accession>A0A9P7GMY1</accession>
<comment type="caution">
    <text evidence="3">The sequence shown here is derived from an EMBL/GenBank/DDBJ whole genome shotgun (WGS) entry which is preliminary data.</text>
</comment>
<feature type="compositionally biased region" description="Basic and acidic residues" evidence="1">
    <location>
        <begin position="884"/>
        <end position="903"/>
    </location>
</feature>
<dbReference type="Pfam" id="PF25823">
    <property type="entry name" value="Ams2-SPT21_N"/>
    <property type="match status" value="1"/>
</dbReference>
<feature type="compositionally biased region" description="Low complexity" evidence="1">
    <location>
        <begin position="787"/>
        <end position="796"/>
    </location>
</feature>
<feature type="compositionally biased region" description="Polar residues" evidence="1">
    <location>
        <begin position="577"/>
        <end position="590"/>
    </location>
</feature>
<feature type="compositionally biased region" description="Polar residues" evidence="1">
    <location>
        <begin position="498"/>
        <end position="515"/>
    </location>
</feature>
<feature type="compositionally biased region" description="Polar residues" evidence="1">
    <location>
        <begin position="609"/>
        <end position="641"/>
    </location>
</feature>
<feature type="domain" description="Ams2/SPT21 N-terminal" evidence="2">
    <location>
        <begin position="2"/>
        <end position="39"/>
    </location>
</feature>
<keyword evidence="4" id="KW-1185">Reference proteome</keyword>
<organism evidence="3 4">
    <name type="scientific">Sphagnurus paluster</name>
    <dbReference type="NCBI Taxonomy" id="117069"/>
    <lineage>
        <taxon>Eukaryota</taxon>
        <taxon>Fungi</taxon>
        <taxon>Dikarya</taxon>
        <taxon>Basidiomycota</taxon>
        <taxon>Agaricomycotina</taxon>
        <taxon>Agaricomycetes</taxon>
        <taxon>Agaricomycetidae</taxon>
        <taxon>Agaricales</taxon>
        <taxon>Tricholomatineae</taxon>
        <taxon>Lyophyllaceae</taxon>
        <taxon>Sphagnurus</taxon>
    </lineage>
</organism>
<feature type="compositionally biased region" description="Low complexity" evidence="1">
    <location>
        <begin position="829"/>
        <end position="838"/>
    </location>
</feature>
<feature type="region of interest" description="Disordered" evidence="1">
    <location>
        <begin position="756"/>
        <end position="854"/>
    </location>
</feature>
<dbReference type="Proteomes" id="UP000717328">
    <property type="component" value="Unassembled WGS sequence"/>
</dbReference>
<gene>
    <name evidence="3" type="ORF">H0H81_001685</name>
</gene>
<reference evidence="3" key="1">
    <citation type="submission" date="2021-02" db="EMBL/GenBank/DDBJ databases">
        <authorList>
            <person name="Nieuwenhuis M."/>
            <person name="Van De Peppel L.J.J."/>
        </authorList>
    </citation>
    <scope>NUCLEOTIDE SEQUENCE</scope>
    <source>
        <strain evidence="3">D49</strain>
    </source>
</reference>
<feature type="compositionally biased region" description="Acidic residues" evidence="1">
    <location>
        <begin position="842"/>
        <end position="854"/>
    </location>
</feature>
<evidence type="ECO:0000256" key="1">
    <source>
        <dbReference type="SAM" id="MobiDB-lite"/>
    </source>
</evidence>
<feature type="region of interest" description="Disordered" evidence="1">
    <location>
        <begin position="42"/>
        <end position="64"/>
    </location>
</feature>
<feature type="region of interest" description="Disordered" evidence="1">
    <location>
        <begin position="126"/>
        <end position="208"/>
    </location>
</feature>
<feature type="compositionally biased region" description="Low complexity" evidence="1">
    <location>
        <begin position="661"/>
        <end position="670"/>
    </location>
</feature>
<proteinExistence type="predicted"/>
<feature type="region of interest" description="Disordered" evidence="1">
    <location>
        <begin position="233"/>
        <end position="252"/>
    </location>
</feature>
<dbReference type="EMBL" id="JABCKI010000659">
    <property type="protein sequence ID" value="KAG5649872.1"/>
    <property type="molecule type" value="Genomic_DNA"/>
</dbReference>
<evidence type="ECO:0000259" key="2">
    <source>
        <dbReference type="Pfam" id="PF25823"/>
    </source>
</evidence>
<feature type="compositionally biased region" description="Polar residues" evidence="1">
    <location>
        <begin position="474"/>
        <end position="484"/>
    </location>
</feature>
<feature type="compositionally biased region" description="Basic and acidic residues" evidence="1">
    <location>
        <begin position="529"/>
        <end position="567"/>
    </location>
</feature>
<feature type="compositionally biased region" description="Basic and acidic residues" evidence="1">
    <location>
        <begin position="671"/>
        <end position="695"/>
    </location>
</feature>
<feature type="compositionally biased region" description="Low complexity" evidence="1">
    <location>
        <begin position="713"/>
        <end position="723"/>
    </location>
</feature>
<protein>
    <recommendedName>
        <fullName evidence="2">Ams2/SPT21 N-terminal domain-containing protein</fullName>
    </recommendedName>
</protein>
<evidence type="ECO:0000313" key="3">
    <source>
        <dbReference type="EMBL" id="KAG5649872.1"/>
    </source>
</evidence>
<dbReference type="InterPro" id="IPR057725">
    <property type="entry name" value="Ams2-SPT21_N"/>
</dbReference>
<feature type="region of interest" description="Disordered" evidence="1">
    <location>
        <begin position="870"/>
        <end position="943"/>
    </location>
</feature>
<dbReference type="OrthoDB" id="3199820at2759"/>
<dbReference type="AlphaFoldDB" id="A0A9P7GMY1"/>
<evidence type="ECO:0000313" key="4">
    <source>
        <dbReference type="Proteomes" id="UP000717328"/>
    </source>
</evidence>
<feature type="compositionally biased region" description="Polar residues" evidence="1">
    <location>
        <begin position="42"/>
        <end position="62"/>
    </location>
</feature>
<feature type="compositionally biased region" description="Polar residues" evidence="1">
    <location>
        <begin position="153"/>
        <end position="181"/>
    </location>
</feature>
<feature type="compositionally biased region" description="Low complexity" evidence="1">
    <location>
        <begin position="870"/>
        <end position="882"/>
    </location>
</feature>
<name>A0A9P7GMY1_9AGAR</name>